<dbReference type="EMBL" id="CP045032">
    <property type="protein sequence ID" value="QFQ02392.1"/>
    <property type="molecule type" value="Genomic_DNA"/>
</dbReference>
<dbReference type="InterPro" id="IPR027417">
    <property type="entry name" value="P-loop_NTPase"/>
</dbReference>
<feature type="domain" description="RapZ C-terminal" evidence="6">
    <location>
        <begin position="175"/>
        <end position="294"/>
    </location>
</feature>
<dbReference type="PIRSF" id="PIRSF005052">
    <property type="entry name" value="P-loopkin"/>
    <property type="match status" value="1"/>
</dbReference>
<dbReference type="InterPro" id="IPR053931">
    <property type="entry name" value="RapZ_C"/>
</dbReference>
<name>A0A5J6Z873_9CORY</name>
<dbReference type="KEGG" id="cuo:CUROG_05105"/>
<dbReference type="HAMAP" id="MF_00636">
    <property type="entry name" value="RapZ_like"/>
    <property type="match status" value="1"/>
</dbReference>
<dbReference type="SUPFAM" id="SSF52540">
    <property type="entry name" value="P-loop containing nucleoside triphosphate hydrolases"/>
    <property type="match status" value="1"/>
</dbReference>
<sequence length="295" mass="33142">MSTANHHDNQRMPSLILITGMSGAGRRATSAALEELGWYVAENLPPELIVRMAEMSFEDDSPIERLAIVTDVRSRDFAGNLSEVLATLSESGRRPVVLFLDATDAALIRRYDEVRRTHPLQGEGTLKEGIDREREMLHEIRERADVVLDTTNTSVHELRKTLETYFAGIDSKPLRVNLQSFGFKHGAPTDVDVLLDARFLPNPYWEQSLREYRGTDPQVAEFVFGQPGAKRFLDATEAMLETMLDGYREEGKSFLSIAVGCTGGHHRSVAVVEELANRLENDGVHVRVSHRDLER</sequence>
<keyword evidence="1 4" id="KW-0547">Nucleotide-binding</keyword>
<reference evidence="8" key="1">
    <citation type="submission" date="2019-10" db="EMBL/GenBank/DDBJ databases">
        <title>Complete genome sequence of Corynebacterium urogenitalis DSM 108747, isolated from the genital tract of a cow.</title>
        <authorList>
            <person name="Ruckert C."/>
            <person name="Ballas P."/>
            <person name="Wagener K."/>
            <person name="Drillich M."/>
            <person name="Kaempfer P."/>
            <person name="Busse H.-J."/>
            <person name="Ehling-Schulz M."/>
        </authorList>
    </citation>
    <scope>NUCLEOTIDE SEQUENCE [LARGE SCALE GENOMIC DNA]</scope>
    <source>
        <strain evidence="8">LMM 1652</strain>
    </source>
</reference>
<dbReference type="Pfam" id="PF22740">
    <property type="entry name" value="PapZ_C"/>
    <property type="match status" value="1"/>
</dbReference>
<feature type="binding site" evidence="4">
    <location>
        <begin position="20"/>
        <end position="27"/>
    </location>
    <ligand>
        <name>ATP</name>
        <dbReference type="ChEBI" id="CHEBI:30616"/>
    </ligand>
</feature>
<dbReference type="AlphaFoldDB" id="A0A5J6Z873"/>
<dbReference type="InterPro" id="IPR053930">
    <property type="entry name" value="RapZ-like_N"/>
</dbReference>
<evidence type="ECO:0000256" key="2">
    <source>
        <dbReference type="ARBA" id="ARBA00022840"/>
    </source>
</evidence>
<evidence type="ECO:0000256" key="4">
    <source>
        <dbReference type="HAMAP-Rule" id="MF_00636"/>
    </source>
</evidence>
<dbReference type="InterPro" id="IPR005337">
    <property type="entry name" value="RapZ-like"/>
</dbReference>
<evidence type="ECO:0000259" key="6">
    <source>
        <dbReference type="Pfam" id="PF22740"/>
    </source>
</evidence>
<evidence type="ECO:0000259" key="5">
    <source>
        <dbReference type="Pfam" id="PF03668"/>
    </source>
</evidence>
<keyword evidence="2 4" id="KW-0067">ATP-binding</keyword>
<accession>A0A5J6Z873</accession>
<evidence type="ECO:0000256" key="1">
    <source>
        <dbReference type="ARBA" id="ARBA00022741"/>
    </source>
</evidence>
<keyword evidence="3 4" id="KW-0342">GTP-binding</keyword>
<dbReference type="PANTHER" id="PTHR30448:SF0">
    <property type="entry name" value="RNASE ADAPTER PROTEIN RAPZ"/>
    <property type="match status" value="1"/>
</dbReference>
<dbReference type="RefSeq" id="WP_151902760.1">
    <property type="nucleotide sequence ID" value="NZ_CP045032.1"/>
</dbReference>
<evidence type="ECO:0000313" key="7">
    <source>
        <dbReference type="EMBL" id="QFQ02392.1"/>
    </source>
</evidence>
<dbReference type="PANTHER" id="PTHR30448">
    <property type="entry name" value="RNASE ADAPTER PROTEIN RAPZ"/>
    <property type="match status" value="1"/>
</dbReference>
<dbReference type="GO" id="GO:0005524">
    <property type="term" value="F:ATP binding"/>
    <property type="evidence" value="ECO:0007669"/>
    <property type="project" value="UniProtKB-UniRule"/>
</dbReference>
<evidence type="ECO:0000313" key="8">
    <source>
        <dbReference type="Proteomes" id="UP000326711"/>
    </source>
</evidence>
<evidence type="ECO:0000256" key="3">
    <source>
        <dbReference type="ARBA" id="ARBA00023134"/>
    </source>
</evidence>
<feature type="domain" description="RapZ-like N-terminal" evidence="5">
    <location>
        <begin position="15"/>
        <end position="168"/>
    </location>
</feature>
<feature type="binding site" evidence="4">
    <location>
        <begin position="71"/>
        <end position="74"/>
    </location>
    <ligand>
        <name>GTP</name>
        <dbReference type="ChEBI" id="CHEBI:37565"/>
    </ligand>
</feature>
<organism evidence="7 8">
    <name type="scientific">Corynebacterium urogenitale</name>
    <dbReference type="NCBI Taxonomy" id="2487892"/>
    <lineage>
        <taxon>Bacteria</taxon>
        <taxon>Bacillati</taxon>
        <taxon>Actinomycetota</taxon>
        <taxon>Actinomycetes</taxon>
        <taxon>Mycobacteriales</taxon>
        <taxon>Corynebacteriaceae</taxon>
        <taxon>Corynebacterium</taxon>
    </lineage>
</organism>
<proteinExistence type="inferred from homology"/>
<dbReference type="GO" id="GO:0005525">
    <property type="term" value="F:GTP binding"/>
    <property type="evidence" value="ECO:0007669"/>
    <property type="project" value="UniProtKB-UniRule"/>
</dbReference>
<gene>
    <name evidence="7" type="ORF">CUROG_05105</name>
</gene>
<keyword evidence="8" id="KW-1185">Reference proteome</keyword>
<dbReference type="Pfam" id="PF03668">
    <property type="entry name" value="RapZ-like_N"/>
    <property type="match status" value="1"/>
</dbReference>
<dbReference type="NCBIfam" id="NF003828">
    <property type="entry name" value="PRK05416.1"/>
    <property type="match status" value="1"/>
</dbReference>
<dbReference type="OrthoDB" id="9784461at2"/>
<protein>
    <submittedName>
        <fullName evidence="7">GlmZ(SRNA)-inactivating NTPase</fullName>
    </submittedName>
</protein>
<dbReference type="Proteomes" id="UP000326711">
    <property type="component" value="Chromosome"/>
</dbReference>